<keyword evidence="2" id="KW-1185">Reference proteome</keyword>
<dbReference type="Gene3D" id="2.40.160.20">
    <property type="match status" value="1"/>
</dbReference>
<dbReference type="RefSeq" id="WP_319024583.1">
    <property type="nucleotide sequence ID" value="NZ_JACZFR010000044.1"/>
</dbReference>
<accession>A0ABW1YT22</accession>
<proteinExistence type="predicted"/>
<dbReference type="PROSITE" id="PS00695">
    <property type="entry name" value="ENT_VIR_OMP_2"/>
    <property type="match status" value="1"/>
</dbReference>
<dbReference type="Proteomes" id="UP001596425">
    <property type="component" value="Unassembled WGS sequence"/>
</dbReference>
<protein>
    <submittedName>
        <fullName evidence="1">OmpW family protein</fullName>
    </submittedName>
</protein>
<dbReference type="PANTHER" id="PTHR36920:SF1">
    <property type="entry name" value="OUTER MEMBRANE PROTEIN W"/>
    <property type="match status" value="1"/>
</dbReference>
<dbReference type="Pfam" id="PF03922">
    <property type="entry name" value="OmpW"/>
    <property type="match status" value="1"/>
</dbReference>
<dbReference type="InterPro" id="IPR000758">
    <property type="entry name" value="Enterovir_OMP"/>
</dbReference>
<reference evidence="2" key="1">
    <citation type="journal article" date="2019" name="Int. J. Syst. Evol. Microbiol.">
        <title>The Global Catalogue of Microorganisms (GCM) 10K type strain sequencing project: providing services to taxonomists for standard genome sequencing and annotation.</title>
        <authorList>
            <consortium name="The Broad Institute Genomics Platform"/>
            <consortium name="The Broad Institute Genome Sequencing Center for Infectious Disease"/>
            <person name="Wu L."/>
            <person name="Ma J."/>
        </authorList>
    </citation>
    <scope>NUCLEOTIDE SEQUENCE [LARGE SCALE GENOMIC DNA]</scope>
    <source>
        <strain evidence="2">CGMCC 1.13718</strain>
    </source>
</reference>
<dbReference type="InterPro" id="IPR011250">
    <property type="entry name" value="OMP/PagP_B-barrel"/>
</dbReference>
<gene>
    <name evidence="1" type="ORF">ACFQBM_18280</name>
</gene>
<dbReference type="EMBL" id="JBHSVR010000001">
    <property type="protein sequence ID" value="MFC6635235.1"/>
    <property type="molecule type" value="Genomic_DNA"/>
</dbReference>
<dbReference type="SUPFAM" id="SSF56925">
    <property type="entry name" value="OMPA-like"/>
    <property type="match status" value="1"/>
</dbReference>
<dbReference type="PANTHER" id="PTHR36920">
    <property type="match status" value="1"/>
</dbReference>
<evidence type="ECO:0000313" key="2">
    <source>
        <dbReference type="Proteomes" id="UP001596425"/>
    </source>
</evidence>
<sequence length="226" mass="25790">MVRVGGGYFDPDSTSGKLVNPQFFPEFERFDYDLSDEWTWQFSAMFMPVDHFGIEYNYQGESDHDHKVRVNGTFMGESFSDKFKVSSLDRNTSVLTFNWFPVCPESWIQPYVGVGTSYTEFDSANVKEGFNEFLADFGDAIGPARFSVKDSWGWVGQIGIDMLFGRDSNWLVNAAVQYHDVDFSSALYYPVEGLTNLGSTRTFENAVRASFEPDPWIWNVGVGYKF</sequence>
<comment type="caution">
    <text evidence="1">The sequence shown here is derived from an EMBL/GenBank/DDBJ whole genome shotgun (WGS) entry which is preliminary data.</text>
</comment>
<organism evidence="1 2">
    <name type="scientific">Microbulbifer taiwanensis</name>
    <dbReference type="NCBI Taxonomy" id="986746"/>
    <lineage>
        <taxon>Bacteria</taxon>
        <taxon>Pseudomonadati</taxon>
        <taxon>Pseudomonadota</taxon>
        <taxon>Gammaproteobacteria</taxon>
        <taxon>Cellvibrionales</taxon>
        <taxon>Microbulbiferaceae</taxon>
        <taxon>Microbulbifer</taxon>
    </lineage>
</organism>
<evidence type="ECO:0000313" key="1">
    <source>
        <dbReference type="EMBL" id="MFC6635235.1"/>
    </source>
</evidence>
<dbReference type="InterPro" id="IPR005618">
    <property type="entry name" value="OMPW"/>
</dbReference>
<name>A0ABW1YT22_9GAMM</name>